<feature type="region of interest" description="Disordered" evidence="1">
    <location>
        <begin position="346"/>
        <end position="365"/>
    </location>
</feature>
<gene>
    <name evidence="2" type="ORF">BpHYR1_008497</name>
</gene>
<organism evidence="2 3">
    <name type="scientific">Brachionus plicatilis</name>
    <name type="common">Marine rotifer</name>
    <name type="synonym">Brachionus muelleri</name>
    <dbReference type="NCBI Taxonomy" id="10195"/>
    <lineage>
        <taxon>Eukaryota</taxon>
        <taxon>Metazoa</taxon>
        <taxon>Spiralia</taxon>
        <taxon>Gnathifera</taxon>
        <taxon>Rotifera</taxon>
        <taxon>Eurotatoria</taxon>
        <taxon>Monogononta</taxon>
        <taxon>Pseudotrocha</taxon>
        <taxon>Ploima</taxon>
        <taxon>Brachionidae</taxon>
        <taxon>Brachionus</taxon>
    </lineage>
</organism>
<dbReference type="InterPro" id="IPR001680">
    <property type="entry name" value="WD40_rpt"/>
</dbReference>
<evidence type="ECO:0000313" key="3">
    <source>
        <dbReference type="Proteomes" id="UP000276133"/>
    </source>
</evidence>
<dbReference type="Pfam" id="PF00400">
    <property type="entry name" value="WD40"/>
    <property type="match status" value="3"/>
</dbReference>
<dbReference type="Proteomes" id="UP000276133">
    <property type="component" value="Unassembled WGS sequence"/>
</dbReference>
<dbReference type="AlphaFoldDB" id="A0A3M7T4M1"/>
<feature type="compositionally biased region" description="Low complexity" evidence="1">
    <location>
        <begin position="350"/>
        <end position="362"/>
    </location>
</feature>
<dbReference type="GO" id="GO:0000922">
    <property type="term" value="C:spindle pole"/>
    <property type="evidence" value="ECO:0007669"/>
    <property type="project" value="TreeGrafter"/>
</dbReference>
<dbReference type="GO" id="GO:0007020">
    <property type="term" value="P:microtubule nucleation"/>
    <property type="evidence" value="ECO:0007669"/>
    <property type="project" value="TreeGrafter"/>
</dbReference>
<dbReference type="Gene3D" id="2.130.10.10">
    <property type="entry name" value="YVTN repeat-like/Quinoprotein amine dehydrogenase"/>
    <property type="match status" value="2"/>
</dbReference>
<feature type="compositionally biased region" description="Basic and acidic residues" evidence="1">
    <location>
        <begin position="420"/>
        <end position="430"/>
    </location>
</feature>
<feature type="compositionally biased region" description="Low complexity" evidence="1">
    <location>
        <begin position="436"/>
        <end position="456"/>
    </location>
</feature>
<dbReference type="STRING" id="10195.A0A3M7T4M1"/>
<dbReference type="GO" id="GO:0005814">
    <property type="term" value="C:centriole"/>
    <property type="evidence" value="ECO:0007669"/>
    <property type="project" value="TreeGrafter"/>
</dbReference>
<protein>
    <submittedName>
        <fullName evidence="2">NEDD1 isoform X1</fullName>
    </submittedName>
</protein>
<name>A0A3M7T4M1_BRAPC</name>
<reference evidence="2 3" key="1">
    <citation type="journal article" date="2018" name="Sci. Rep.">
        <title>Genomic signatures of local adaptation to the degree of environmental predictability in rotifers.</title>
        <authorList>
            <person name="Franch-Gras L."/>
            <person name="Hahn C."/>
            <person name="Garcia-Roger E.M."/>
            <person name="Carmona M.J."/>
            <person name="Serra M."/>
            <person name="Gomez A."/>
        </authorList>
    </citation>
    <scope>NUCLEOTIDE SEQUENCE [LARGE SCALE GENOMIC DNA]</scope>
    <source>
        <strain evidence="2">HYR1</strain>
    </source>
</reference>
<dbReference type="OrthoDB" id="1602884at2759"/>
<dbReference type="SMART" id="SM00320">
    <property type="entry name" value="WD40"/>
    <property type="match status" value="5"/>
</dbReference>
<evidence type="ECO:0000256" key="1">
    <source>
        <dbReference type="SAM" id="MobiDB-lite"/>
    </source>
</evidence>
<dbReference type="GO" id="GO:0036064">
    <property type="term" value="C:ciliary basal body"/>
    <property type="evidence" value="ECO:0007669"/>
    <property type="project" value="TreeGrafter"/>
</dbReference>
<keyword evidence="3" id="KW-1185">Reference proteome</keyword>
<dbReference type="GO" id="GO:0043015">
    <property type="term" value="F:gamma-tubulin binding"/>
    <property type="evidence" value="ECO:0007669"/>
    <property type="project" value="TreeGrafter"/>
</dbReference>
<feature type="region of interest" description="Disordered" evidence="1">
    <location>
        <begin position="503"/>
        <end position="535"/>
    </location>
</feature>
<dbReference type="EMBL" id="REGN01000289">
    <property type="protein sequence ID" value="RNA42984.1"/>
    <property type="molecule type" value="Genomic_DNA"/>
</dbReference>
<feature type="compositionally biased region" description="Polar residues" evidence="1">
    <location>
        <begin position="458"/>
        <end position="479"/>
    </location>
</feature>
<dbReference type="GO" id="GO:0005813">
    <property type="term" value="C:centrosome"/>
    <property type="evidence" value="ECO:0007669"/>
    <property type="project" value="TreeGrafter"/>
</dbReference>
<dbReference type="GO" id="GO:0005737">
    <property type="term" value="C:cytoplasm"/>
    <property type="evidence" value="ECO:0007669"/>
    <property type="project" value="TreeGrafter"/>
</dbReference>
<dbReference type="GO" id="GO:0000278">
    <property type="term" value="P:mitotic cell cycle"/>
    <property type="evidence" value="ECO:0007669"/>
    <property type="project" value="TreeGrafter"/>
</dbReference>
<feature type="region of interest" description="Disordered" evidence="1">
    <location>
        <begin position="378"/>
        <end position="479"/>
    </location>
</feature>
<dbReference type="InterPro" id="IPR015943">
    <property type="entry name" value="WD40/YVTN_repeat-like_dom_sf"/>
</dbReference>
<accession>A0A3M7T4M1</accession>
<proteinExistence type="predicted"/>
<dbReference type="PANTHER" id="PTHR44414:SF1">
    <property type="entry name" value="PROTEIN NEDD1"/>
    <property type="match status" value="1"/>
</dbReference>
<dbReference type="PANTHER" id="PTHR44414">
    <property type="entry name" value="PROTEIN NEDD1"/>
    <property type="match status" value="1"/>
</dbReference>
<dbReference type="SUPFAM" id="SSF50978">
    <property type="entry name" value="WD40 repeat-like"/>
    <property type="match status" value="1"/>
</dbReference>
<feature type="compositionally biased region" description="Polar residues" evidence="1">
    <location>
        <begin position="378"/>
        <end position="419"/>
    </location>
</feature>
<comment type="caution">
    <text evidence="2">The sequence shown here is derived from an EMBL/GenBank/DDBJ whole genome shotgun (WGS) entry which is preliminary data.</text>
</comment>
<evidence type="ECO:0000313" key="2">
    <source>
        <dbReference type="EMBL" id="RNA42984.1"/>
    </source>
</evidence>
<dbReference type="InterPro" id="IPR052818">
    <property type="entry name" value="NEDD1_Spindle_Assembly"/>
</dbReference>
<sequence>MFVSSGNEVKAWNSDTNDLIVQYSPKSPSLGTIHSFSIRPDKNSQFYLKDAQIACVFESGCIKFINSDTGFNDEILDVSDPKACCFDSIGRQFAVGTMNSYIEIFDIKSHSLKKKLWKINPPSGPVNCISWSKTDRNLATGHPNGCINLFNSVMYNFSTPLIHPKFNDLKSPIVTTLQWSLKNPPQLLSGYDDGSVILWDTIKSQPVSVIKAHSTPCTTVLSGLGPSLLLISSCLDGYLNLYDCTTNRTVKTIQCHSSITSCDLSSNGYTMCVGTISGYIQLIDIRHNQQPLNTFKAHETAVHFIKYANNFNHKPKSTNTSISSNQSSQIEGHSLIKKSSSYNFDLNQHNNLNPTLPNPNTLSIYSPENQRAVPKIRAQNSGGNLSNLMDPSSNESKKTNFSLPLSSTNINTPNSLNRFENSKVSKERGDLYSPVSNGPSNDDNNSNGHGKNNGASPYSLNNLAPKMSSTKISQGVSPKIQSSIKIQVSNISGEKMTIDSPVKTESLVDPANKSETKYFKNSNGSEDREQNGSPAGFSLPLDLVREIVNDSVDNLKYELMSENFKFKAEMIREFMEMKKCIEESFKAASIS</sequence>
<dbReference type="InterPro" id="IPR036322">
    <property type="entry name" value="WD40_repeat_dom_sf"/>
</dbReference>